<dbReference type="PROSITE" id="PS50110">
    <property type="entry name" value="RESPONSE_REGULATORY"/>
    <property type="match status" value="1"/>
</dbReference>
<feature type="non-terminal residue" evidence="3">
    <location>
        <position position="87"/>
    </location>
</feature>
<dbReference type="AlphaFoldDB" id="X1UUL6"/>
<dbReference type="Gene3D" id="3.40.50.2300">
    <property type="match status" value="1"/>
</dbReference>
<evidence type="ECO:0000259" key="2">
    <source>
        <dbReference type="PROSITE" id="PS50110"/>
    </source>
</evidence>
<feature type="domain" description="Response regulatory" evidence="2">
    <location>
        <begin position="13"/>
        <end position="87"/>
    </location>
</feature>
<dbReference type="PANTHER" id="PTHR43214">
    <property type="entry name" value="TWO-COMPONENT RESPONSE REGULATOR"/>
    <property type="match status" value="1"/>
</dbReference>
<evidence type="ECO:0000313" key="3">
    <source>
        <dbReference type="EMBL" id="GAJ07312.1"/>
    </source>
</evidence>
<dbReference type="GO" id="GO:0003677">
    <property type="term" value="F:DNA binding"/>
    <property type="evidence" value="ECO:0007669"/>
    <property type="project" value="UniProtKB-KW"/>
</dbReference>
<dbReference type="SUPFAM" id="SSF52172">
    <property type="entry name" value="CheY-like"/>
    <property type="match status" value="1"/>
</dbReference>
<dbReference type="EMBL" id="BARW01030565">
    <property type="protein sequence ID" value="GAJ07312.1"/>
    <property type="molecule type" value="Genomic_DNA"/>
</dbReference>
<dbReference type="GO" id="GO:0000160">
    <property type="term" value="P:phosphorelay signal transduction system"/>
    <property type="evidence" value="ECO:0007669"/>
    <property type="project" value="InterPro"/>
</dbReference>
<evidence type="ECO:0000256" key="1">
    <source>
        <dbReference type="ARBA" id="ARBA00023125"/>
    </source>
</evidence>
<name>X1UUL6_9ZZZZ</name>
<dbReference type="InterPro" id="IPR001789">
    <property type="entry name" value="Sig_transdc_resp-reg_receiver"/>
</dbReference>
<organism evidence="3">
    <name type="scientific">marine sediment metagenome</name>
    <dbReference type="NCBI Taxonomy" id="412755"/>
    <lineage>
        <taxon>unclassified sequences</taxon>
        <taxon>metagenomes</taxon>
        <taxon>ecological metagenomes</taxon>
    </lineage>
</organism>
<sequence>MGNEIMRTVITTTILLANDQNVVRQGIRQLLEQEEDFEVVGEAGNNLEAANLACELKPDVIVAEAHMSKMSSVEAIRRIKTEYPQTA</sequence>
<dbReference type="InterPro" id="IPR058245">
    <property type="entry name" value="NreC/VraR/RcsB-like_REC"/>
</dbReference>
<comment type="caution">
    <text evidence="3">The sequence shown here is derived from an EMBL/GenBank/DDBJ whole genome shotgun (WGS) entry which is preliminary data.</text>
</comment>
<accession>X1UUL6</accession>
<dbReference type="InterPro" id="IPR039420">
    <property type="entry name" value="WalR-like"/>
</dbReference>
<keyword evidence="1" id="KW-0238">DNA-binding</keyword>
<dbReference type="Pfam" id="PF00072">
    <property type="entry name" value="Response_reg"/>
    <property type="match status" value="1"/>
</dbReference>
<gene>
    <name evidence="3" type="ORF">S12H4_48836</name>
</gene>
<protein>
    <recommendedName>
        <fullName evidence="2">Response regulatory domain-containing protein</fullName>
    </recommendedName>
</protein>
<dbReference type="InterPro" id="IPR011006">
    <property type="entry name" value="CheY-like_superfamily"/>
</dbReference>
<reference evidence="3" key="1">
    <citation type="journal article" date="2014" name="Front. Microbiol.">
        <title>High frequency of phylogenetically diverse reductive dehalogenase-homologous genes in deep subseafloor sedimentary metagenomes.</title>
        <authorList>
            <person name="Kawai M."/>
            <person name="Futagami T."/>
            <person name="Toyoda A."/>
            <person name="Takaki Y."/>
            <person name="Nishi S."/>
            <person name="Hori S."/>
            <person name="Arai W."/>
            <person name="Tsubouchi T."/>
            <person name="Morono Y."/>
            <person name="Uchiyama I."/>
            <person name="Ito T."/>
            <person name="Fujiyama A."/>
            <person name="Inagaki F."/>
            <person name="Takami H."/>
        </authorList>
    </citation>
    <scope>NUCLEOTIDE SEQUENCE</scope>
    <source>
        <strain evidence="3">Expedition CK06-06</strain>
    </source>
</reference>
<dbReference type="CDD" id="cd17535">
    <property type="entry name" value="REC_NarL-like"/>
    <property type="match status" value="1"/>
</dbReference>
<proteinExistence type="predicted"/>